<evidence type="ECO:0000256" key="1">
    <source>
        <dbReference type="SAM" id="SignalP"/>
    </source>
</evidence>
<evidence type="ECO:0000313" key="2">
    <source>
        <dbReference type="EMBL" id="NHZ83686.1"/>
    </source>
</evidence>
<proteinExistence type="predicted"/>
<keyword evidence="1" id="KW-0732">Signal</keyword>
<feature type="signal peptide" evidence="1">
    <location>
        <begin position="1"/>
        <end position="23"/>
    </location>
</feature>
<evidence type="ECO:0000313" key="3">
    <source>
        <dbReference type="Proteomes" id="UP000621455"/>
    </source>
</evidence>
<gene>
    <name evidence="2" type="ORF">F2P44_31125</name>
</gene>
<name>A0ABX0NDZ3_9BURK</name>
<dbReference type="Proteomes" id="UP000621455">
    <property type="component" value="Unassembled WGS sequence"/>
</dbReference>
<protein>
    <submittedName>
        <fullName evidence="2">Uncharacterized protein</fullName>
    </submittedName>
</protein>
<feature type="chain" id="PRO_5046875564" evidence="1">
    <location>
        <begin position="24"/>
        <end position="168"/>
    </location>
</feature>
<sequence length="168" mass="18825">MMTHWTRILIGCAAALFQPAAHAEKFENAYLSFTMDDGWRCKQEGTEFVCRANKGQAQKEAIIIMAAKEAGPQDTLFNYTAHLNVTPKTGKIVQPATQVVINGTVWVDSLQLGSEVENYYTRYAGTVKDGIGVLFTMSAHTRYYEKYNGAFTLALHSLKLKPIKMRPR</sequence>
<accession>A0ABX0NDZ3</accession>
<reference evidence="2 3" key="1">
    <citation type="submission" date="2019-10" db="EMBL/GenBank/DDBJ databases">
        <title>Taxonomy of Antarctic Massilia spp.: description of Massilia rubra sp. nov., Massilia aquatica sp. nov., Massilia mucilaginosa sp. nov., Massilia frigida sp. nov. isolated from streams, lakes and regoliths.</title>
        <authorList>
            <person name="Holochova P."/>
            <person name="Sedlacek I."/>
            <person name="Kralova S."/>
            <person name="Maslanova I."/>
            <person name="Busse H.-J."/>
            <person name="Stankova E."/>
            <person name="Vrbovska V."/>
            <person name="Kovarovic V."/>
            <person name="Bartak M."/>
            <person name="Svec P."/>
            <person name="Pantucek R."/>
        </authorList>
    </citation>
    <scope>NUCLEOTIDE SEQUENCE [LARGE SCALE GENOMIC DNA]</scope>
    <source>
        <strain evidence="2 3">CCM 8695</strain>
    </source>
</reference>
<organism evidence="2 3">
    <name type="scientific">Massilia frigida</name>
    <dbReference type="NCBI Taxonomy" id="2609281"/>
    <lineage>
        <taxon>Bacteria</taxon>
        <taxon>Pseudomonadati</taxon>
        <taxon>Pseudomonadota</taxon>
        <taxon>Betaproteobacteria</taxon>
        <taxon>Burkholderiales</taxon>
        <taxon>Oxalobacteraceae</taxon>
        <taxon>Telluria group</taxon>
        <taxon>Massilia</taxon>
    </lineage>
</organism>
<dbReference type="EMBL" id="WHJG01000059">
    <property type="protein sequence ID" value="NHZ83686.1"/>
    <property type="molecule type" value="Genomic_DNA"/>
</dbReference>
<dbReference type="RefSeq" id="WP_167093606.1">
    <property type="nucleotide sequence ID" value="NZ_WHJG01000059.1"/>
</dbReference>
<keyword evidence="3" id="KW-1185">Reference proteome</keyword>
<comment type="caution">
    <text evidence="2">The sequence shown here is derived from an EMBL/GenBank/DDBJ whole genome shotgun (WGS) entry which is preliminary data.</text>
</comment>